<protein>
    <submittedName>
        <fullName evidence="1">Uncharacterized protein</fullName>
    </submittedName>
</protein>
<sequence>MTEKREPNYVCFGIGKAGKVTKNPRLEDLSEKIDRRRGWFEDLD</sequence>
<proteinExistence type="predicted"/>
<gene>
    <name evidence="1" type="ORF">AEK19_MT2053</name>
</gene>
<dbReference type="AlphaFoldDB" id="A0A1Y0B486"/>
<reference evidence="1" key="1">
    <citation type="submission" date="2017-03" db="EMBL/GenBank/DDBJ databases">
        <title>The mitochondrial genome of the carnivorous plant Utricularia reniformis (Lentibulariaceae): structure, comparative analysis and evolutionary landmarks.</title>
        <authorList>
            <person name="Silva S.R."/>
            <person name="Alvarenga D.O."/>
            <person name="Michael T.P."/>
            <person name="Miranda V.F.O."/>
            <person name="Varani A.M."/>
        </authorList>
    </citation>
    <scope>NUCLEOTIDE SEQUENCE</scope>
</reference>
<geneLocation type="mitochondrion" evidence="1"/>
<dbReference type="EMBL" id="KY774314">
    <property type="protein sequence ID" value="ART32210.1"/>
    <property type="molecule type" value="Genomic_DNA"/>
</dbReference>
<organism evidence="1">
    <name type="scientific">Utricularia reniformis</name>
    <dbReference type="NCBI Taxonomy" id="192314"/>
    <lineage>
        <taxon>Eukaryota</taxon>
        <taxon>Viridiplantae</taxon>
        <taxon>Streptophyta</taxon>
        <taxon>Embryophyta</taxon>
        <taxon>Tracheophyta</taxon>
        <taxon>Spermatophyta</taxon>
        <taxon>Magnoliopsida</taxon>
        <taxon>eudicotyledons</taxon>
        <taxon>Gunneridae</taxon>
        <taxon>Pentapetalae</taxon>
        <taxon>asterids</taxon>
        <taxon>lamiids</taxon>
        <taxon>Lamiales</taxon>
        <taxon>Lentibulariaceae</taxon>
        <taxon>Utricularia</taxon>
    </lineage>
</organism>
<evidence type="ECO:0000313" key="1">
    <source>
        <dbReference type="EMBL" id="ART32210.1"/>
    </source>
</evidence>
<keyword evidence="1" id="KW-0496">Mitochondrion</keyword>
<accession>A0A1Y0B486</accession>
<name>A0A1Y0B486_9LAMI</name>